<dbReference type="EMBL" id="AP022563">
    <property type="protein sequence ID" value="BBX19399.1"/>
    <property type="molecule type" value="Genomic_DNA"/>
</dbReference>
<proteinExistence type="predicted"/>
<sequence>MSTTDDVKQDLAAAYPELSRSDLERVVTLLAQAPATDSGTSVATALKPVLPQAAERLDTLSATEVTEYLRILQGAVTTTLQSWTDGTRPDIERIHSFIDAVME</sequence>
<dbReference type="RefSeq" id="WP_098005828.1">
    <property type="nucleotide sequence ID" value="NZ_AP022563.1"/>
</dbReference>
<name>A0A7I7K792_9MYCO</name>
<dbReference type="KEGG" id="mdu:MDUV_42590"/>
<evidence type="ECO:0000313" key="2">
    <source>
        <dbReference type="Proteomes" id="UP000467006"/>
    </source>
</evidence>
<organism evidence="1 2">
    <name type="scientific">Mycolicibacterium duvalii</name>
    <dbReference type="NCBI Taxonomy" id="39688"/>
    <lineage>
        <taxon>Bacteria</taxon>
        <taxon>Bacillati</taxon>
        <taxon>Actinomycetota</taxon>
        <taxon>Actinomycetes</taxon>
        <taxon>Mycobacteriales</taxon>
        <taxon>Mycobacteriaceae</taxon>
        <taxon>Mycolicibacterium</taxon>
    </lineage>
</organism>
<keyword evidence="2" id="KW-1185">Reference proteome</keyword>
<gene>
    <name evidence="1" type="ORF">MDUV_42590</name>
</gene>
<protein>
    <submittedName>
        <fullName evidence="1">Uncharacterized protein</fullName>
    </submittedName>
</protein>
<dbReference type="AlphaFoldDB" id="A0A7I7K792"/>
<evidence type="ECO:0000313" key="1">
    <source>
        <dbReference type="EMBL" id="BBX19399.1"/>
    </source>
</evidence>
<dbReference type="OrthoDB" id="4625800at2"/>
<accession>A0A7I7K792</accession>
<dbReference type="Proteomes" id="UP000467006">
    <property type="component" value="Chromosome"/>
</dbReference>
<reference evidence="1 2" key="1">
    <citation type="journal article" date="2019" name="Emerg. Microbes Infect.">
        <title>Comprehensive subspecies identification of 175 nontuberculous mycobacteria species based on 7547 genomic profiles.</title>
        <authorList>
            <person name="Matsumoto Y."/>
            <person name="Kinjo T."/>
            <person name="Motooka D."/>
            <person name="Nabeya D."/>
            <person name="Jung N."/>
            <person name="Uechi K."/>
            <person name="Horii T."/>
            <person name="Iida T."/>
            <person name="Fujita J."/>
            <person name="Nakamura S."/>
        </authorList>
    </citation>
    <scope>NUCLEOTIDE SEQUENCE [LARGE SCALE GENOMIC DNA]</scope>
    <source>
        <strain evidence="1 2">JCM 6396</strain>
    </source>
</reference>